<accession>A0A544T2S4</accession>
<dbReference type="Pfam" id="PF16895">
    <property type="entry name" value="DUF5085"/>
    <property type="match status" value="1"/>
</dbReference>
<comment type="caution">
    <text evidence="1">The sequence shown here is derived from an EMBL/GenBank/DDBJ whole genome shotgun (WGS) entry which is preliminary data.</text>
</comment>
<organism evidence="1 2">
    <name type="scientific">Psychrobacillus lasiicapitis</name>
    <dbReference type="NCBI Taxonomy" id="1636719"/>
    <lineage>
        <taxon>Bacteria</taxon>
        <taxon>Bacillati</taxon>
        <taxon>Bacillota</taxon>
        <taxon>Bacilli</taxon>
        <taxon>Bacillales</taxon>
        <taxon>Bacillaceae</taxon>
        <taxon>Psychrobacillus</taxon>
    </lineage>
</organism>
<gene>
    <name evidence="1" type="ORF">FG382_14170</name>
</gene>
<dbReference type="InterPro" id="IPR031664">
    <property type="entry name" value="DUF5085"/>
</dbReference>
<reference evidence="1 2" key="1">
    <citation type="submission" date="2019-05" db="EMBL/GenBank/DDBJ databases">
        <title>Psychrobacillus vulpis sp. nov., a new species isolated from feces of a red fox that inhabits in The Tablas de Daimiel Natural Park, Albacete, Spain.</title>
        <authorList>
            <person name="Rodriguez M."/>
            <person name="Reina J.C."/>
            <person name="Bejar V."/>
            <person name="Llamas I."/>
        </authorList>
    </citation>
    <scope>NUCLEOTIDE SEQUENCE [LARGE SCALE GENOMIC DNA]</scope>
    <source>
        <strain evidence="1 2">NEAU-3TGS17</strain>
    </source>
</reference>
<dbReference type="OrthoDB" id="2365165at2"/>
<protein>
    <submittedName>
        <fullName evidence="1">DUF5085 family protein</fullName>
    </submittedName>
</protein>
<dbReference type="AlphaFoldDB" id="A0A544T2S4"/>
<dbReference type="Proteomes" id="UP000317316">
    <property type="component" value="Unassembled WGS sequence"/>
</dbReference>
<evidence type="ECO:0000313" key="2">
    <source>
        <dbReference type="Proteomes" id="UP000317316"/>
    </source>
</evidence>
<evidence type="ECO:0000313" key="1">
    <source>
        <dbReference type="EMBL" id="TQR11759.1"/>
    </source>
</evidence>
<name>A0A544T2S4_9BACI</name>
<dbReference type="EMBL" id="VDGH01000008">
    <property type="protein sequence ID" value="TQR11759.1"/>
    <property type="molecule type" value="Genomic_DNA"/>
</dbReference>
<dbReference type="RefSeq" id="WP_142539544.1">
    <property type="nucleotide sequence ID" value="NZ_VDGH01000008.1"/>
</dbReference>
<sequence>MGIEMCSLVFENVLKYEVEQKKADWQESIYMLEDFTLNKDVYRNGPICFSFEQSSTDEKSGRFTYYLPISSPVVLADEGDLSFKDVLVLERALLLRQADQEVDFYAAYEKVKSYANARGIKLDDTYYCVLLEVYGDYIIDLYVPVVGQGDEG</sequence>
<keyword evidence="2" id="KW-1185">Reference proteome</keyword>
<proteinExistence type="predicted"/>